<reference evidence="2 3" key="1">
    <citation type="submission" date="2019-08" db="EMBL/GenBank/DDBJ databases">
        <title>Deep-cultivation of Planctomycetes and their phenomic and genomic characterization uncovers novel biology.</title>
        <authorList>
            <person name="Wiegand S."/>
            <person name="Jogler M."/>
            <person name="Boedeker C."/>
            <person name="Pinto D."/>
            <person name="Vollmers J."/>
            <person name="Rivas-Marin E."/>
            <person name="Kohn T."/>
            <person name="Peeters S.H."/>
            <person name="Heuer A."/>
            <person name="Rast P."/>
            <person name="Oberbeckmann S."/>
            <person name="Bunk B."/>
            <person name="Jeske O."/>
            <person name="Meyerdierks A."/>
            <person name="Storesund J.E."/>
            <person name="Kallscheuer N."/>
            <person name="Luecker S."/>
            <person name="Lage O.M."/>
            <person name="Pohl T."/>
            <person name="Merkel B.J."/>
            <person name="Hornburger P."/>
            <person name="Mueller R.-W."/>
            <person name="Bruemmer F."/>
            <person name="Labrenz M."/>
            <person name="Spormann A.M."/>
            <person name="Op den Camp H."/>
            <person name="Overmann J."/>
            <person name="Amann R."/>
            <person name="Jetten M.S.M."/>
            <person name="Mascher T."/>
            <person name="Medema M.H."/>
            <person name="Devos D.P."/>
            <person name="Kaster A.-K."/>
            <person name="Ovreas L."/>
            <person name="Rohde M."/>
            <person name="Galperin M.Y."/>
            <person name="Jogler C."/>
        </authorList>
    </citation>
    <scope>NUCLEOTIDE SEQUENCE [LARGE SCALE GENOMIC DNA]</scope>
    <source>
        <strain evidence="2 3">Pr1d</strain>
    </source>
</reference>
<gene>
    <name evidence="2" type="ORF">Pr1d_16000</name>
</gene>
<proteinExistence type="predicted"/>
<name>A0A5B9Q9P4_9BACT</name>
<feature type="compositionally biased region" description="Low complexity" evidence="1">
    <location>
        <begin position="32"/>
        <end position="42"/>
    </location>
</feature>
<feature type="region of interest" description="Disordered" evidence="1">
    <location>
        <begin position="32"/>
        <end position="51"/>
    </location>
</feature>
<evidence type="ECO:0000313" key="3">
    <source>
        <dbReference type="Proteomes" id="UP000323917"/>
    </source>
</evidence>
<dbReference type="EMBL" id="CP042913">
    <property type="protein sequence ID" value="QEG34325.1"/>
    <property type="molecule type" value="Genomic_DNA"/>
</dbReference>
<evidence type="ECO:0000256" key="1">
    <source>
        <dbReference type="SAM" id="MobiDB-lite"/>
    </source>
</evidence>
<sequence>MAADELVRYTDGTYRGGVGIKFCKTYLKYSTNTSSSESVVTNPLPQPQPPQ</sequence>
<dbReference type="Proteomes" id="UP000323917">
    <property type="component" value="Chromosome"/>
</dbReference>
<dbReference type="AlphaFoldDB" id="A0A5B9Q9P4"/>
<evidence type="ECO:0000313" key="2">
    <source>
        <dbReference type="EMBL" id="QEG34325.1"/>
    </source>
</evidence>
<protein>
    <submittedName>
        <fullName evidence="2">Uncharacterized protein</fullName>
    </submittedName>
</protein>
<organism evidence="2 3">
    <name type="scientific">Bythopirellula goksoeyrii</name>
    <dbReference type="NCBI Taxonomy" id="1400387"/>
    <lineage>
        <taxon>Bacteria</taxon>
        <taxon>Pseudomonadati</taxon>
        <taxon>Planctomycetota</taxon>
        <taxon>Planctomycetia</taxon>
        <taxon>Pirellulales</taxon>
        <taxon>Lacipirellulaceae</taxon>
        <taxon>Bythopirellula</taxon>
    </lineage>
</organism>
<dbReference type="KEGG" id="bgok:Pr1d_16000"/>
<keyword evidence="3" id="KW-1185">Reference proteome</keyword>
<accession>A0A5B9Q9P4</accession>